<dbReference type="InterPro" id="IPR010998">
    <property type="entry name" value="Integrase_recombinase_N"/>
</dbReference>
<dbReference type="PROSITE" id="PS51900">
    <property type="entry name" value="CB"/>
    <property type="match status" value="1"/>
</dbReference>
<dbReference type="Pfam" id="PF00589">
    <property type="entry name" value="Phage_integrase"/>
    <property type="match status" value="1"/>
</dbReference>
<name>A0ABN1VJW6_9PSEU</name>
<protein>
    <recommendedName>
        <fullName evidence="9">Site-specific recombinase XerD</fullName>
    </recommendedName>
</protein>
<keyword evidence="3" id="KW-0233">DNA recombination</keyword>
<accession>A0ABN1VJW6</accession>
<dbReference type="Gene3D" id="1.10.150.130">
    <property type="match status" value="1"/>
</dbReference>
<keyword evidence="8" id="KW-1185">Reference proteome</keyword>
<evidence type="ECO:0000313" key="8">
    <source>
        <dbReference type="Proteomes" id="UP001500467"/>
    </source>
</evidence>
<comment type="similarity">
    <text evidence="1">Belongs to the 'phage' integrase family.</text>
</comment>
<feature type="domain" description="Tyr recombinase" evidence="5">
    <location>
        <begin position="198"/>
        <end position="395"/>
    </location>
</feature>
<dbReference type="InterPro" id="IPR011010">
    <property type="entry name" value="DNA_brk_join_enz"/>
</dbReference>
<evidence type="ECO:0008006" key="9">
    <source>
        <dbReference type="Google" id="ProtNLM"/>
    </source>
</evidence>
<dbReference type="InterPro" id="IPR044068">
    <property type="entry name" value="CB"/>
</dbReference>
<dbReference type="SUPFAM" id="SSF56349">
    <property type="entry name" value="DNA breaking-rejoining enzymes"/>
    <property type="match status" value="1"/>
</dbReference>
<evidence type="ECO:0000259" key="5">
    <source>
        <dbReference type="PROSITE" id="PS51898"/>
    </source>
</evidence>
<feature type="domain" description="Core-binding (CB)" evidence="6">
    <location>
        <begin position="52"/>
        <end position="156"/>
    </location>
</feature>
<dbReference type="Proteomes" id="UP001500467">
    <property type="component" value="Unassembled WGS sequence"/>
</dbReference>
<dbReference type="InterPro" id="IPR050090">
    <property type="entry name" value="Tyrosine_recombinase_XerCD"/>
</dbReference>
<comment type="caution">
    <text evidence="7">The sequence shown here is derived from an EMBL/GenBank/DDBJ whole genome shotgun (WGS) entry which is preliminary data.</text>
</comment>
<dbReference type="PROSITE" id="PS51898">
    <property type="entry name" value="TYR_RECOMBINASE"/>
    <property type="match status" value="1"/>
</dbReference>
<dbReference type="PANTHER" id="PTHR30349">
    <property type="entry name" value="PHAGE INTEGRASE-RELATED"/>
    <property type="match status" value="1"/>
</dbReference>
<evidence type="ECO:0000256" key="1">
    <source>
        <dbReference type="ARBA" id="ARBA00008857"/>
    </source>
</evidence>
<sequence>MIDTAKPHGDAALATVGDLIDARLQAREPIPDPAETAAQLTRAGSDSLTQLPTVGEWLHTWLDSRKTLRGKTRISYESHLHLWLVPHLGHHRLDALTVDHISCMFDAMAERNDTITAAQTSSDDDVRASVRGMRVMGPATMQRYRATLRAALNAAIRAQKITFNPASFVELPSGRRPKALLWTAERVERWQRTRDKPSRVMVWTPEQTGRFLDHADGHPYYSLLHLIAYRGLRRGEACGLRWWDVDLNRATITISSALVLQGWRAEFGEPKSEASGRVIALDDATAEVLREQKRHQDQQRQRVGEDWQDNDLVCSEPNGAPLHPAKLTDAFRAIADGADLPPVRLHDLRHGAATLALATGADLKLVQELLGHSSISVTADTYTHVLPDLAHKTAEQAAALVPRGR</sequence>
<dbReference type="InterPro" id="IPR013762">
    <property type="entry name" value="Integrase-like_cat_sf"/>
</dbReference>
<proteinExistence type="inferred from homology"/>
<dbReference type="Gene3D" id="1.10.443.10">
    <property type="entry name" value="Intergrase catalytic core"/>
    <property type="match status" value="1"/>
</dbReference>
<keyword evidence="2 4" id="KW-0238">DNA-binding</keyword>
<dbReference type="InterPro" id="IPR002104">
    <property type="entry name" value="Integrase_catalytic"/>
</dbReference>
<organism evidence="7 8">
    <name type="scientific">Prauserella alba</name>
    <dbReference type="NCBI Taxonomy" id="176898"/>
    <lineage>
        <taxon>Bacteria</taxon>
        <taxon>Bacillati</taxon>
        <taxon>Actinomycetota</taxon>
        <taxon>Actinomycetes</taxon>
        <taxon>Pseudonocardiales</taxon>
        <taxon>Pseudonocardiaceae</taxon>
        <taxon>Prauserella</taxon>
    </lineage>
</organism>
<evidence type="ECO:0000256" key="3">
    <source>
        <dbReference type="ARBA" id="ARBA00023172"/>
    </source>
</evidence>
<gene>
    <name evidence="7" type="ORF">GCM10009675_40830</name>
</gene>
<dbReference type="PANTHER" id="PTHR30349:SF41">
    <property type="entry name" value="INTEGRASE_RECOMBINASE PROTEIN MJ0367-RELATED"/>
    <property type="match status" value="1"/>
</dbReference>
<evidence type="ECO:0000259" key="6">
    <source>
        <dbReference type="PROSITE" id="PS51900"/>
    </source>
</evidence>
<evidence type="ECO:0000256" key="2">
    <source>
        <dbReference type="ARBA" id="ARBA00023125"/>
    </source>
</evidence>
<dbReference type="RefSeq" id="WP_253858071.1">
    <property type="nucleotide sequence ID" value="NZ_BAAALM010000015.1"/>
</dbReference>
<evidence type="ECO:0000256" key="4">
    <source>
        <dbReference type="PROSITE-ProRule" id="PRU01248"/>
    </source>
</evidence>
<dbReference type="EMBL" id="BAAALM010000015">
    <property type="protein sequence ID" value="GAA1214556.1"/>
    <property type="molecule type" value="Genomic_DNA"/>
</dbReference>
<evidence type="ECO:0000313" key="7">
    <source>
        <dbReference type="EMBL" id="GAA1214556.1"/>
    </source>
</evidence>
<reference evidence="7 8" key="1">
    <citation type="journal article" date="2019" name="Int. J. Syst. Evol. Microbiol.">
        <title>The Global Catalogue of Microorganisms (GCM) 10K type strain sequencing project: providing services to taxonomists for standard genome sequencing and annotation.</title>
        <authorList>
            <consortium name="The Broad Institute Genomics Platform"/>
            <consortium name="The Broad Institute Genome Sequencing Center for Infectious Disease"/>
            <person name="Wu L."/>
            <person name="Ma J."/>
        </authorList>
    </citation>
    <scope>NUCLEOTIDE SEQUENCE [LARGE SCALE GENOMIC DNA]</scope>
    <source>
        <strain evidence="7 8">JCM 13022</strain>
    </source>
</reference>
<dbReference type="CDD" id="cd01189">
    <property type="entry name" value="INT_ICEBs1_C_like"/>
    <property type="match status" value="1"/>
</dbReference>